<dbReference type="InterPro" id="IPR036864">
    <property type="entry name" value="Zn2-C6_fun-type_DNA-bd_sf"/>
</dbReference>
<comment type="caution">
    <text evidence="7">The sequence shown here is derived from an EMBL/GenBank/DDBJ whole genome shotgun (WGS) entry which is preliminary data.</text>
</comment>
<feature type="domain" description="Zn(2)-C6 fungal-type" evidence="6">
    <location>
        <begin position="14"/>
        <end position="43"/>
    </location>
</feature>
<dbReference type="SMART" id="SM00066">
    <property type="entry name" value="GAL4"/>
    <property type="match status" value="1"/>
</dbReference>
<keyword evidence="3" id="KW-0238">DNA-binding</keyword>
<sequence>MSKPSNRKKYSKSACLHCKHLKIKCSGGLPCENCTNRGLKCEFDKQKKRGPKKTNIKTSIDNLQKEMQLLQKELFQKEELLTQVTQLAAEYWAFSLTQAMSGNVSNDLYNIFPENQNLLEYVYSNPIDSPMLLQETSIPDSSTFQKTLSDPSTKNFDSAISYNSSQNQRFKFINITRDSFKSRNKISKRHKIFNSFNHTLDSVKDSFPIRHYNPDSLGEKYQIEHCHSNTVPNNLFENQQIDVEKYNQLINGSPIPNQHHQLIDGFSFDTIFS</sequence>
<evidence type="ECO:0000313" key="7">
    <source>
        <dbReference type="EMBL" id="CAG8470352.1"/>
    </source>
</evidence>
<evidence type="ECO:0000313" key="8">
    <source>
        <dbReference type="Proteomes" id="UP000789901"/>
    </source>
</evidence>
<dbReference type="PANTHER" id="PTHR46910">
    <property type="entry name" value="TRANSCRIPTION FACTOR PDR1"/>
    <property type="match status" value="1"/>
</dbReference>
<evidence type="ECO:0000256" key="3">
    <source>
        <dbReference type="ARBA" id="ARBA00023125"/>
    </source>
</evidence>
<protein>
    <submittedName>
        <fullName evidence="7">15626_t:CDS:1</fullName>
    </submittedName>
</protein>
<dbReference type="SUPFAM" id="SSF57701">
    <property type="entry name" value="Zn2/Cys6 DNA-binding domain"/>
    <property type="match status" value="1"/>
</dbReference>
<feature type="coiled-coil region" evidence="5">
    <location>
        <begin position="53"/>
        <end position="80"/>
    </location>
</feature>
<dbReference type="PROSITE" id="PS00463">
    <property type="entry name" value="ZN2_CY6_FUNGAL_1"/>
    <property type="match status" value="1"/>
</dbReference>
<reference evidence="7 8" key="1">
    <citation type="submission" date="2021-06" db="EMBL/GenBank/DDBJ databases">
        <authorList>
            <person name="Kallberg Y."/>
            <person name="Tangrot J."/>
            <person name="Rosling A."/>
        </authorList>
    </citation>
    <scope>NUCLEOTIDE SEQUENCE [LARGE SCALE GENOMIC DNA]</scope>
    <source>
        <strain evidence="7 8">120-4 pot B 10/14</strain>
    </source>
</reference>
<accession>A0ABM8VXD1</accession>
<keyword evidence="2" id="KW-0479">Metal-binding</keyword>
<evidence type="ECO:0000256" key="5">
    <source>
        <dbReference type="SAM" id="Coils"/>
    </source>
</evidence>
<keyword evidence="8" id="KW-1185">Reference proteome</keyword>
<proteinExistence type="predicted"/>
<dbReference type="PANTHER" id="PTHR46910:SF3">
    <property type="entry name" value="HALOTOLERANCE PROTEIN 9-RELATED"/>
    <property type="match status" value="1"/>
</dbReference>
<dbReference type="Gene3D" id="4.10.240.10">
    <property type="entry name" value="Zn(2)-C6 fungal-type DNA-binding domain"/>
    <property type="match status" value="1"/>
</dbReference>
<dbReference type="InterPro" id="IPR001138">
    <property type="entry name" value="Zn2Cys6_DnaBD"/>
</dbReference>
<dbReference type="Pfam" id="PF00172">
    <property type="entry name" value="Zn_clus"/>
    <property type="match status" value="1"/>
</dbReference>
<dbReference type="PROSITE" id="PS50048">
    <property type="entry name" value="ZN2_CY6_FUNGAL_2"/>
    <property type="match status" value="1"/>
</dbReference>
<keyword evidence="5" id="KW-0175">Coiled coil</keyword>
<dbReference type="InterPro" id="IPR050987">
    <property type="entry name" value="AtrR-like"/>
</dbReference>
<comment type="subcellular location">
    <subcellularLocation>
        <location evidence="1">Nucleus</location>
    </subcellularLocation>
</comment>
<evidence type="ECO:0000256" key="4">
    <source>
        <dbReference type="ARBA" id="ARBA00023242"/>
    </source>
</evidence>
<evidence type="ECO:0000256" key="2">
    <source>
        <dbReference type="ARBA" id="ARBA00022723"/>
    </source>
</evidence>
<gene>
    <name evidence="7" type="ORF">GMARGA_LOCUS745</name>
</gene>
<evidence type="ECO:0000256" key="1">
    <source>
        <dbReference type="ARBA" id="ARBA00004123"/>
    </source>
</evidence>
<dbReference type="EMBL" id="CAJVQB010000143">
    <property type="protein sequence ID" value="CAG8470352.1"/>
    <property type="molecule type" value="Genomic_DNA"/>
</dbReference>
<name>A0ABM8VXD1_GIGMA</name>
<dbReference type="Proteomes" id="UP000789901">
    <property type="component" value="Unassembled WGS sequence"/>
</dbReference>
<organism evidence="7 8">
    <name type="scientific">Gigaspora margarita</name>
    <dbReference type="NCBI Taxonomy" id="4874"/>
    <lineage>
        <taxon>Eukaryota</taxon>
        <taxon>Fungi</taxon>
        <taxon>Fungi incertae sedis</taxon>
        <taxon>Mucoromycota</taxon>
        <taxon>Glomeromycotina</taxon>
        <taxon>Glomeromycetes</taxon>
        <taxon>Diversisporales</taxon>
        <taxon>Gigasporaceae</taxon>
        <taxon>Gigaspora</taxon>
    </lineage>
</organism>
<dbReference type="CDD" id="cd00067">
    <property type="entry name" value="GAL4"/>
    <property type="match status" value="1"/>
</dbReference>
<evidence type="ECO:0000259" key="6">
    <source>
        <dbReference type="PROSITE" id="PS50048"/>
    </source>
</evidence>
<keyword evidence="4" id="KW-0539">Nucleus</keyword>